<dbReference type="Pfam" id="PF12796">
    <property type="entry name" value="Ank_2"/>
    <property type="match status" value="1"/>
</dbReference>
<organism evidence="6 7">
    <name type="scientific">Amphimedon queenslandica</name>
    <name type="common">Sponge</name>
    <dbReference type="NCBI Taxonomy" id="400682"/>
    <lineage>
        <taxon>Eukaryota</taxon>
        <taxon>Metazoa</taxon>
        <taxon>Porifera</taxon>
        <taxon>Demospongiae</taxon>
        <taxon>Heteroscleromorpha</taxon>
        <taxon>Haplosclerida</taxon>
        <taxon>Niphatidae</taxon>
        <taxon>Amphimedon</taxon>
    </lineage>
</organism>
<name>A0AAN0J8X7_AMPQE</name>
<comment type="function">
    <text evidence="3">Acts as a molecular chaperone for G protein-coupled receptors, regulating their biogenesis and exit from the ER.</text>
</comment>
<dbReference type="EnsemblMetazoa" id="XM_019997910.1">
    <property type="protein sequence ID" value="XP_019853469.1"/>
    <property type="gene ID" value="LOC109582874"/>
</dbReference>
<feature type="region of interest" description="Disordered" evidence="5">
    <location>
        <begin position="1"/>
        <end position="22"/>
    </location>
</feature>
<dbReference type="GO" id="GO:0005102">
    <property type="term" value="F:signaling receptor binding"/>
    <property type="evidence" value="ECO:0007669"/>
    <property type="project" value="TreeGrafter"/>
</dbReference>
<keyword evidence="2" id="KW-0143">Chaperone</keyword>
<evidence type="ECO:0000256" key="3">
    <source>
        <dbReference type="ARBA" id="ARBA00037107"/>
    </source>
</evidence>
<evidence type="ECO:0000256" key="2">
    <source>
        <dbReference type="ARBA" id="ARBA00023186"/>
    </source>
</evidence>
<dbReference type="GO" id="GO:0005789">
    <property type="term" value="C:endoplasmic reticulum membrane"/>
    <property type="evidence" value="ECO:0007669"/>
    <property type="project" value="UniProtKB-SubCell"/>
</dbReference>
<dbReference type="PANTHER" id="PTHR12447:SF25">
    <property type="entry name" value="ANKYRIN REPEAT DOMAIN-CONTAINING PROTEIN 13C"/>
    <property type="match status" value="1"/>
</dbReference>
<accession>A0AAN0J8X7</accession>
<evidence type="ECO:0000313" key="7">
    <source>
        <dbReference type="Proteomes" id="UP000007879"/>
    </source>
</evidence>
<dbReference type="RefSeq" id="XP_019853469.1">
    <property type="nucleotide sequence ID" value="XM_019997910.1"/>
</dbReference>
<feature type="repeat" description="ANK" evidence="4">
    <location>
        <begin position="58"/>
        <end position="90"/>
    </location>
</feature>
<evidence type="ECO:0000256" key="5">
    <source>
        <dbReference type="SAM" id="MobiDB-lite"/>
    </source>
</evidence>
<dbReference type="SMART" id="SM00248">
    <property type="entry name" value="ANK"/>
    <property type="match status" value="2"/>
</dbReference>
<evidence type="ECO:0000256" key="4">
    <source>
        <dbReference type="PROSITE-ProRule" id="PRU00023"/>
    </source>
</evidence>
<reference evidence="7" key="1">
    <citation type="journal article" date="2010" name="Nature">
        <title>The Amphimedon queenslandica genome and the evolution of animal complexity.</title>
        <authorList>
            <person name="Srivastava M."/>
            <person name="Simakov O."/>
            <person name="Chapman J."/>
            <person name="Fahey B."/>
            <person name="Gauthier M.E."/>
            <person name="Mitros T."/>
            <person name="Richards G.S."/>
            <person name="Conaco C."/>
            <person name="Dacre M."/>
            <person name="Hellsten U."/>
            <person name="Larroux C."/>
            <person name="Putnam N.H."/>
            <person name="Stanke M."/>
            <person name="Adamska M."/>
            <person name="Darling A."/>
            <person name="Degnan S.M."/>
            <person name="Oakley T.H."/>
            <person name="Plachetzki D.C."/>
            <person name="Zhai Y."/>
            <person name="Adamski M."/>
            <person name="Calcino A."/>
            <person name="Cummins S.F."/>
            <person name="Goodstein D.M."/>
            <person name="Harris C."/>
            <person name="Jackson D.J."/>
            <person name="Leys S.P."/>
            <person name="Shu S."/>
            <person name="Woodcroft B.J."/>
            <person name="Vervoort M."/>
            <person name="Kosik K.S."/>
            <person name="Manning G."/>
            <person name="Degnan B.M."/>
            <person name="Rokhsar D.S."/>
        </authorList>
    </citation>
    <scope>NUCLEOTIDE SEQUENCE [LARGE SCALE GENOMIC DNA]</scope>
</reference>
<dbReference type="PANTHER" id="PTHR12447">
    <property type="entry name" value="ANKYRIN REPEAT DOMAIN-CONTAINING PROTEIN 13"/>
    <property type="match status" value="1"/>
</dbReference>
<dbReference type="InterPro" id="IPR002110">
    <property type="entry name" value="Ankyrin_rpt"/>
</dbReference>
<dbReference type="KEGG" id="aqu:109582874"/>
<evidence type="ECO:0000313" key="6">
    <source>
        <dbReference type="EnsemblMetazoa" id="XP_019853469.1"/>
    </source>
</evidence>
<dbReference type="AlphaFoldDB" id="A0AAN0J8X7"/>
<comment type="subcellular location">
    <subcellularLocation>
        <location evidence="1">Endoplasmic reticulum membrane</location>
    </subcellularLocation>
</comment>
<keyword evidence="4" id="KW-0040">ANK repeat</keyword>
<keyword evidence="7" id="KW-1185">Reference proteome</keyword>
<proteinExistence type="predicted"/>
<reference evidence="6" key="2">
    <citation type="submission" date="2024-06" db="UniProtKB">
        <authorList>
            <consortium name="EnsemblMetazoa"/>
        </authorList>
    </citation>
    <scope>IDENTIFICATION</scope>
</reference>
<dbReference type="GeneID" id="109582874"/>
<dbReference type="PROSITE" id="PS50297">
    <property type="entry name" value="ANK_REP_REGION"/>
    <property type="match status" value="1"/>
</dbReference>
<dbReference type="SUPFAM" id="SSF48403">
    <property type="entry name" value="Ankyrin repeat"/>
    <property type="match status" value="1"/>
</dbReference>
<dbReference type="InterPro" id="IPR021832">
    <property type="entry name" value="ANKRD13"/>
</dbReference>
<dbReference type="PROSITE" id="PS50088">
    <property type="entry name" value="ANK_REPEAT"/>
    <property type="match status" value="1"/>
</dbReference>
<dbReference type="InterPro" id="IPR036770">
    <property type="entry name" value="Ankyrin_rpt-contain_sf"/>
</dbReference>
<protein>
    <submittedName>
        <fullName evidence="6">Uncharacterized protein</fullName>
    </submittedName>
</protein>
<dbReference type="GO" id="GO:0006621">
    <property type="term" value="P:protein retention in ER lumen"/>
    <property type="evidence" value="ECO:0007669"/>
    <property type="project" value="TreeGrafter"/>
</dbReference>
<sequence length="118" mass="12957">MATAATTQHAQEEPLSPLATKLSQPPYQLHEAVFKGDAETVKTLLEEDKSVVNVPDCHGNTPLHLAVMLGNEAIIKLLVSYNASARSKNSLGWTPLNESVSYGDRTISMYNVVYFHIM</sequence>
<evidence type="ECO:0000256" key="1">
    <source>
        <dbReference type="ARBA" id="ARBA00004586"/>
    </source>
</evidence>
<dbReference type="Proteomes" id="UP000007879">
    <property type="component" value="Unassembled WGS sequence"/>
</dbReference>
<dbReference type="Gene3D" id="1.25.40.20">
    <property type="entry name" value="Ankyrin repeat-containing domain"/>
    <property type="match status" value="1"/>
</dbReference>